<dbReference type="Proteomes" id="UP000812672">
    <property type="component" value="Unassembled WGS sequence"/>
</dbReference>
<keyword evidence="3" id="KW-1185">Reference proteome</keyword>
<evidence type="ECO:0000313" key="2">
    <source>
        <dbReference type="EMBL" id="MBU6079781.1"/>
    </source>
</evidence>
<dbReference type="InterPro" id="IPR035218">
    <property type="entry name" value="DUF5327"/>
</dbReference>
<evidence type="ECO:0000256" key="1">
    <source>
        <dbReference type="SAM" id="MobiDB-lite"/>
    </source>
</evidence>
<proteinExistence type="predicted"/>
<evidence type="ECO:0000313" key="3">
    <source>
        <dbReference type="Proteomes" id="UP000812672"/>
    </source>
</evidence>
<gene>
    <name evidence="2" type="ORF">KQ486_02005</name>
</gene>
<sequence>MSVSYQAIIEKMIKELQSIDAKTSTDQMKAKMYSVQSMATLITGSDYHASYDGKQSTSNVSISDQPENFSIEEAEAKVMGMWPKSKKQQQIEQGKRLDEDDANGDSIFDF</sequence>
<dbReference type="RefSeq" id="WP_144161379.1">
    <property type="nucleotide sequence ID" value="NZ_CAUPKR010000003.1"/>
</dbReference>
<organism evidence="2 3">
    <name type="scientific">Allobacillus halotolerans</name>
    <dbReference type="NCBI Taxonomy" id="570278"/>
    <lineage>
        <taxon>Bacteria</taxon>
        <taxon>Bacillati</taxon>
        <taxon>Bacillota</taxon>
        <taxon>Bacilli</taxon>
        <taxon>Bacillales</taxon>
        <taxon>Bacillaceae</taxon>
        <taxon>Allobacillus</taxon>
    </lineage>
</organism>
<reference evidence="2 3" key="1">
    <citation type="journal article" date="2011" name="Int. J. Syst. Evol. Microbiol.">
        <title>Allobacillus halotolerans gen. nov., sp. nov. isolated from shrimp paste.</title>
        <authorList>
            <person name="Sheu S.Y."/>
            <person name="Arun A.B."/>
            <person name="Jiang S.R."/>
            <person name="Young C.C."/>
            <person name="Chen W.M."/>
        </authorList>
    </citation>
    <scope>NUCLEOTIDE SEQUENCE [LARGE SCALE GENOMIC DNA]</scope>
    <source>
        <strain evidence="2 3">LMG 24826</strain>
    </source>
</reference>
<comment type="caution">
    <text evidence="2">The sequence shown here is derived from an EMBL/GenBank/DDBJ whole genome shotgun (WGS) entry which is preliminary data.</text>
</comment>
<dbReference type="Pfam" id="PF17261">
    <property type="entry name" value="DUF5327"/>
    <property type="match status" value="1"/>
</dbReference>
<accession>A0ABS6GLK3</accession>
<feature type="region of interest" description="Disordered" evidence="1">
    <location>
        <begin position="80"/>
        <end position="110"/>
    </location>
</feature>
<protein>
    <submittedName>
        <fullName evidence="2">YwdI family protein</fullName>
    </submittedName>
</protein>
<name>A0ABS6GLK3_9BACI</name>
<dbReference type="EMBL" id="JAHLZF010000002">
    <property type="protein sequence ID" value="MBU6079781.1"/>
    <property type="molecule type" value="Genomic_DNA"/>
</dbReference>